<organism evidence="1">
    <name type="scientific">marine metagenome</name>
    <dbReference type="NCBI Taxonomy" id="408172"/>
    <lineage>
        <taxon>unclassified sequences</taxon>
        <taxon>metagenomes</taxon>
        <taxon>ecological metagenomes</taxon>
    </lineage>
</organism>
<evidence type="ECO:0000313" key="1">
    <source>
        <dbReference type="EMBL" id="SUZ80253.1"/>
    </source>
</evidence>
<protein>
    <submittedName>
        <fullName evidence="1">Uncharacterized protein</fullName>
    </submittedName>
</protein>
<sequence length="23" mass="2470">MDVNTKSGQRLPVGRQLVDATAI</sequence>
<proteinExistence type="predicted"/>
<gene>
    <name evidence="1" type="ORF">METZ01_LOCUS33107</name>
</gene>
<dbReference type="EMBL" id="UINC01001420">
    <property type="protein sequence ID" value="SUZ80253.1"/>
    <property type="molecule type" value="Genomic_DNA"/>
</dbReference>
<name>A0A381QRS7_9ZZZZ</name>
<accession>A0A381QRS7</accession>
<reference evidence="1" key="1">
    <citation type="submission" date="2018-05" db="EMBL/GenBank/DDBJ databases">
        <authorList>
            <person name="Lanie J.A."/>
            <person name="Ng W.-L."/>
            <person name="Kazmierczak K.M."/>
            <person name="Andrzejewski T.M."/>
            <person name="Davidsen T.M."/>
            <person name="Wayne K.J."/>
            <person name="Tettelin H."/>
            <person name="Glass J.I."/>
            <person name="Rusch D."/>
            <person name="Podicherti R."/>
            <person name="Tsui H.-C.T."/>
            <person name="Winkler M.E."/>
        </authorList>
    </citation>
    <scope>NUCLEOTIDE SEQUENCE</scope>
</reference>
<dbReference type="AlphaFoldDB" id="A0A381QRS7"/>